<dbReference type="Proteomes" id="UP000638188">
    <property type="component" value="Unassembled WGS sequence"/>
</dbReference>
<evidence type="ECO:0000313" key="2">
    <source>
        <dbReference type="EMBL" id="GGC91259.1"/>
    </source>
</evidence>
<keyword evidence="1" id="KW-0472">Membrane</keyword>
<protein>
    <submittedName>
        <fullName evidence="2">Uncharacterized protein</fullName>
    </submittedName>
</protein>
<organism evidence="2 3">
    <name type="scientific">Halopseudomonas salina</name>
    <dbReference type="NCBI Taxonomy" id="1323744"/>
    <lineage>
        <taxon>Bacteria</taxon>
        <taxon>Pseudomonadati</taxon>
        <taxon>Pseudomonadota</taxon>
        <taxon>Gammaproteobacteria</taxon>
        <taxon>Pseudomonadales</taxon>
        <taxon>Pseudomonadaceae</taxon>
        <taxon>Halopseudomonas</taxon>
    </lineage>
</organism>
<keyword evidence="1" id="KW-0812">Transmembrane</keyword>
<feature type="transmembrane region" description="Helical" evidence="1">
    <location>
        <begin position="39"/>
        <end position="59"/>
    </location>
</feature>
<keyword evidence="1" id="KW-1133">Transmembrane helix</keyword>
<keyword evidence="3" id="KW-1185">Reference proteome</keyword>
<accession>A0ABQ1P5Y6</accession>
<evidence type="ECO:0000256" key="1">
    <source>
        <dbReference type="SAM" id="Phobius"/>
    </source>
</evidence>
<proteinExistence type="predicted"/>
<dbReference type="RefSeq" id="WP_150276120.1">
    <property type="nucleotide sequence ID" value="NZ_BMFF01000002.1"/>
</dbReference>
<dbReference type="EMBL" id="BMFF01000002">
    <property type="protein sequence ID" value="GGC91259.1"/>
    <property type="molecule type" value="Genomic_DNA"/>
</dbReference>
<name>A0ABQ1P5Y6_9GAMM</name>
<sequence length="69" mass="7491">MIRPRRGSALNIWLWPVLLGMLSAAGLAGALIGDGWWDIASTAALGVVTLVCFRFWLVPSDATVRAPRR</sequence>
<gene>
    <name evidence="2" type="ORF">GCM10007418_08670</name>
</gene>
<evidence type="ECO:0000313" key="3">
    <source>
        <dbReference type="Proteomes" id="UP000638188"/>
    </source>
</evidence>
<feature type="transmembrane region" description="Helical" evidence="1">
    <location>
        <begin position="12"/>
        <end position="33"/>
    </location>
</feature>
<comment type="caution">
    <text evidence="2">The sequence shown here is derived from an EMBL/GenBank/DDBJ whole genome shotgun (WGS) entry which is preliminary data.</text>
</comment>
<reference evidence="3" key="1">
    <citation type="journal article" date="2019" name="Int. J. Syst. Evol. Microbiol.">
        <title>The Global Catalogue of Microorganisms (GCM) 10K type strain sequencing project: providing services to taxonomists for standard genome sequencing and annotation.</title>
        <authorList>
            <consortium name="The Broad Institute Genomics Platform"/>
            <consortium name="The Broad Institute Genome Sequencing Center for Infectious Disease"/>
            <person name="Wu L."/>
            <person name="Ma J."/>
        </authorList>
    </citation>
    <scope>NUCLEOTIDE SEQUENCE [LARGE SCALE GENOMIC DNA]</scope>
    <source>
        <strain evidence="3">CGMCC 1.12482</strain>
    </source>
</reference>